<comment type="caution">
    <text evidence="1">The sequence shown here is derived from an EMBL/GenBank/DDBJ whole genome shotgun (WGS) entry which is preliminary data.</text>
</comment>
<protein>
    <recommendedName>
        <fullName evidence="3">F-box domain-containing protein</fullName>
    </recommendedName>
</protein>
<dbReference type="InterPro" id="IPR052050">
    <property type="entry name" value="SecEffector_AnkRepeat"/>
</dbReference>
<dbReference type="AlphaFoldDB" id="A0AAD3H0P7"/>
<sequence length="591" mass="68847">MQKHVGTAVKKYKDAIKKHIEAEAKKREAKVLAHREEKSVPLYSLPDEVLQNCLSYVGKGHFGLVGLASKKLRKAYIAKFGKETKYLEMAISIKLVNYCLSNLCKTSGEKDELFKAAAVNGNLDVLRHAVSQGYDLFPLVEMKNDTVYEYEDGTYGYYDEDEHGMYDEYQLEEIPNRVVYYTDEDKKSTWGGRKVKLSQLVARGHLHVLKYLYEELNYRVGLQRYCKPAIQYGKIDILEWLRDIGCMNPCDTIHEFCMDENDKECIPFNFSLFAIKCGSVEALEWLLDEGFEVEDDTSVMEEAIGSKSIQMIQYCFDLGYILQGYGVREAIRESKSLDVYRKVHELGYNFEEMKNWYNHQRRPWEIKDSFEIIKYLNSVSTPWNERVMRDFVQYGTLEMVQFAQKNGCPWSSSEMIRALLCKHDFSHEKFNYLMEISCKIEYDRFVVDSLRRKNDLDSLELFVGKNSTFDNALFKSMVECDGRVYCTPPWLEGITFVLVNGKDIQNFQSLEEVFETCRTIDGLKYFHCLGLPWCLDSSRNNRLLSGIACYNNLDDVKWAYENGCNGGLYVKEEQIKEEHIKRIGTRIVVFF</sequence>
<evidence type="ECO:0000313" key="1">
    <source>
        <dbReference type="EMBL" id="GFH46352.1"/>
    </source>
</evidence>
<name>A0AAD3H0P7_9STRA</name>
<organism evidence="1 2">
    <name type="scientific">Chaetoceros tenuissimus</name>
    <dbReference type="NCBI Taxonomy" id="426638"/>
    <lineage>
        <taxon>Eukaryota</taxon>
        <taxon>Sar</taxon>
        <taxon>Stramenopiles</taxon>
        <taxon>Ochrophyta</taxon>
        <taxon>Bacillariophyta</taxon>
        <taxon>Coscinodiscophyceae</taxon>
        <taxon>Chaetocerotophycidae</taxon>
        <taxon>Chaetocerotales</taxon>
        <taxon>Chaetocerotaceae</taxon>
        <taxon>Chaetoceros</taxon>
    </lineage>
</organism>
<keyword evidence="2" id="KW-1185">Reference proteome</keyword>
<dbReference type="Proteomes" id="UP001054902">
    <property type="component" value="Unassembled WGS sequence"/>
</dbReference>
<dbReference type="PANTHER" id="PTHR46586:SF3">
    <property type="entry name" value="ANKYRIN REPEAT-CONTAINING PROTEIN"/>
    <property type="match status" value="1"/>
</dbReference>
<accession>A0AAD3H0P7</accession>
<dbReference type="EMBL" id="BLLK01000022">
    <property type="protein sequence ID" value="GFH46352.1"/>
    <property type="molecule type" value="Genomic_DNA"/>
</dbReference>
<dbReference type="PANTHER" id="PTHR46586">
    <property type="entry name" value="ANKYRIN REPEAT-CONTAINING PROTEIN"/>
    <property type="match status" value="1"/>
</dbReference>
<evidence type="ECO:0000313" key="2">
    <source>
        <dbReference type="Proteomes" id="UP001054902"/>
    </source>
</evidence>
<dbReference type="SUPFAM" id="SSF140860">
    <property type="entry name" value="Pseudo ankyrin repeat-like"/>
    <property type="match status" value="1"/>
</dbReference>
<evidence type="ECO:0008006" key="3">
    <source>
        <dbReference type="Google" id="ProtNLM"/>
    </source>
</evidence>
<reference evidence="1 2" key="1">
    <citation type="journal article" date="2021" name="Sci. Rep.">
        <title>The genome of the diatom Chaetoceros tenuissimus carries an ancient integrated fragment of an extant virus.</title>
        <authorList>
            <person name="Hongo Y."/>
            <person name="Kimura K."/>
            <person name="Takaki Y."/>
            <person name="Yoshida Y."/>
            <person name="Baba S."/>
            <person name="Kobayashi G."/>
            <person name="Nagasaki K."/>
            <person name="Hano T."/>
            <person name="Tomaru Y."/>
        </authorList>
    </citation>
    <scope>NUCLEOTIDE SEQUENCE [LARGE SCALE GENOMIC DNA]</scope>
    <source>
        <strain evidence="1 2">NIES-3715</strain>
    </source>
</reference>
<gene>
    <name evidence="1" type="ORF">CTEN210_02826</name>
</gene>
<proteinExistence type="predicted"/>